<sequence>MLPITIVITDGYSDWEIAPLSGLGRAFFGAPIHFASPEGGALHSAAGLHIADTARFQAPDRGVVVVCGGPALEQGESVALTRQLQAAHAQGCIIAGICGGTLALAHAGLLQHVQHTSNAPGYLDQHAPAYSGTIRYVDQPQAIRDGAIITAPAPAPASFAVEVLVAAGGDRTAVSVIQQLLAKEHFG</sequence>
<organism evidence="2 3">
    <name type="scientific">Zymobacter palmae</name>
    <dbReference type="NCBI Taxonomy" id="33074"/>
    <lineage>
        <taxon>Bacteria</taxon>
        <taxon>Pseudomonadati</taxon>
        <taxon>Pseudomonadota</taxon>
        <taxon>Gammaproteobacteria</taxon>
        <taxon>Oceanospirillales</taxon>
        <taxon>Halomonadaceae</taxon>
        <taxon>Zymobacter group</taxon>
        <taxon>Zymobacter</taxon>
    </lineage>
</organism>
<keyword evidence="3" id="KW-1185">Reference proteome</keyword>
<dbReference type="EMBL" id="AP018933">
    <property type="protein sequence ID" value="BBG30358.1"/>
    <property type="molecule type" value="Genomic_DNA"/>
</dbReference>
<dbReference type="Gene3D" id="3.40.50.880">
    <property type="match status" value="1"/>
</dbReference>
<dbReference type="PANTHER" id="PTHR43130">
    <property type="entry name" value="ARAC-FAMILY TRANSCRIPTIONAL REGULATOR"/>
    <property type="match status" value="1"/>
</dbReference>
<evidence type="ECO:0000313" key="2">
    <source>
        <dbReference type="EMBL" id="BBG30358.1"/>
    </source>
</evidence>
<dbReference type="GO" id="GO:0008233">
    <property type="term" value="F:peptidase activity"/>
    <property type="evidence" value="ECO:0007669"/>
    <property type="project" value="UniProtKB-KW"/>
</dbReference>
<dbReference type="Pfam" id="PF01965">
    <property type="entry name" value="DJ-1_PfpI"/>
    <property type="match status" value="1"/>
</dbReference>
<keyword evidence="2" id="KW-0645">Protease</keyword>
<name>A0A348HFF6_9GAMM</name>
<dbReference type="AlphaFoldDB" id="A0A348HFF6"/>
<dbReference type="SUPFAM" id="SSF52317">
    <property type="entry name" value="Class I glutamine amidotransferase-like"/>
    <property type="match status" value="1"/>
</dbReference>
<evidence type="ECO:0000313" key="3">
    <source>
        <dbReference type="Proteomes" id="UP000267342"/>
    </source>
</evidence>
<evidence type="ECO:0000259" key="1">
    <source>
        <dbReference type="Pfam" id="PF01965"/>
    </source>
</evidence>
<dbReference type="PANTHER" id="PTHR43130:SF3">
    <property type="entry name" value="HTH-TYPE TRANSCRIPTIONAL REGULATOR RV1931C"/>
    <property type="match status" value="1"/>
</dbReference>
<dbReference type="RefSeq" id="WP_027705489.1">
    <property type="nucleotide sequence ID" value="NZ_AP018933.1"/>
</dbReference>
<reference evidence="2 3" key="1">
    <citation type="submission" date="2018-09" db="EMBL/GenBank/DDBJ databases">
        <title>Zymobacter palmae IAM14233 (=T109) whole genome analysis.</title>
        <authorList>
            <person name="Yanase H."/>
        </authorList>
    </citation>
    <scope>NUCLEOTIDE SEQUENCE [LARGE SCALE GENOMIC DNA]</scope>
    <source>
        <strain evidence="2 3">IAM14233</strain>
    </source>
</reference>
<dbReference type="Proteomes" id="UP000267342">
    <property type="component" value="Chromosome"/>
</dbReference>
<gene>
    <name evidence="2" type="ORF">ZBT109_1601</name>
</gene>
<dbReference type="KEGG" id="zpl:ZBT109_1601"/>
<dbReference type="InterPro" id="IPR052158">
    <property type="entry name" value="INH-QAR"/>
</dbReference>
<protein>
    <submittedName>
        <fullName evidence="2">Putative intracellular protease/amidase</fullName>
    </submittedName>
</protein>
<dbReference type="GO" id="GO:0006508">
    <property type="term" value="P:proteolysis"/>
    <property type="evidence" value="ECO:0007669"/>
    <property type="project" value="UniProtKB-KW"/>
</dbReference>
<accession>A0A348HFF6</accession>
<dbReference type="OrthoDB" id="8030967at2"/>
<dbReference type="InterPro" id="IPR002818">
    <property type="entry name" value="DJ-1/PfpI"/>
</dbReference>
<keyword evidence="2" id="KW-0378">Hydrolase</keyword>
<proteinExistence type="predicted"/>
<dbReference type="InterPro" id="IPR029062">
    <property type="entry name" value="Class_I_gatase-like"/>
</dbReference>
<feature type="domain" description="DJ-1/PfpI" evidence="1">
    <location>
        <begin position="4"/>
        <end position="164"/>
    </location>
</feature>